<feature type="transmembrane region" description="Helical" evidence="6">
    <location>
        <begin position="152"/>
        <end position="175"/>
    </location>
</feature>
<evidence type="ECO:0000256" key="5">
    <source>
        <dbReference type="ARBA" id="ARBA00023136"/>
    </source>
</evidence>
<evidence type="ECO:0000256" key="2">
    <source>
        <dbReference type="ARBA" id="ARBA00022475"/>
    </source>
</evidence>
<evidence type="ECO:0000256" key="1">
    <source>
        <dbReference type="ARBA" id="ARBA00004651"/>
    </source>
</evidence>
<evidence type="ECO:0000256" key="3">
    <source>
        <dbReference type="ARBA" id="ARBA00022692"/>
    </source>
</evidence>
<feature type="transmembrane region" description="Helical" evidence="6">
    <location>
        <begin position="187"/>
        <end position="207"/>
    </location>
</feature>
<reference evidence="8" key="1">
    <citation type="journal article" date="2019" name="Int. J. Syst. Evol. Microbiol.">
        <title>The Global Catalogue of Microorganisms (GCM) 10K type strain sequencing project: providing services to taxonomists for standard genome sequencing and annotation.</title>
        <authorList>
            <consortium name="The Broad Institute Genomics Platform"/>
            <consortium name="The Broad Institute Genome Sequencing Center for Infectious Disease"/>
            <person name="Wu L."/>
            <person name="Ma J."/>
        </authorList>
    </citation>
    <scope>NUCLEOTIDE SEQUENCE [LARGE SCALE GENOMIC DNA]</scope>
    <source>
        <strain evidence="8">CGMCC 4.7241</strain>
    </source>
</reference>
<protein>
    <submittedName>
        <fullName evidence="7">LysE family translocator</fullName>
    </submittedName>
</protein>
<keyword evidence="8" id="KW-1185">Reference proteome</keyword>
<keyword evidence="5 6" id="KW-0472">Membrane</keyword>
<dbReference type="EMBL" id="JBHRZH010000006">
    <property type="protein sequence ID" value="MFC3760980.1"/>
    <property type="molecule type" value="Genomic_DNA"/>
</dbReference>
<dbReference type="Pfam" id="PF01810">
    <property type="entry name" value="LysE"/>
    <property type="match status" value="1"/>
</dbReference>
<feature type="transmembrane region" description="Helical" evidence="6">
    <location>
        <begin position="71"/>
        <end position="93"/>
    </location>
</feature>
<name>A0ABV7YBC1_9ACTN</name>
<keyword evidence="2" id="KW-1003">Cell membrane</keyword>
<accession>A0ABV7YBC1</accession>
<evidence type="ECO:0000256" key="6">
    <source>
        <dbReference type="SAM" id="Phobius"/>
    </source>
</evidence>
<feature type="transmembrane region" description="Helical" evidence="6">
    <location>
        <begin position="6"/>
        <end position="29"/>
    </location>
</feature>
<keyword evidence="4 6" id="KW-1133">Transmembrane helix</keyword>
<dbReference type="Proteomes" id="UP001595699">
    <property type="component" value="Unassembled WGS sequence"/>
</dbReference>
<dbReference type="PANTHER" id="PTHR30086">
    <property type="entry name" value="ARGININE EXPORTER PROTEIN ARGO"/>
    <property type="match status" value="1"/>
</dbReference>
<organism evidence="7 8">
    <name type="scientific">Tenggerimyces flavus</name>
    <dbReference type="NCBI Taxonomy" id="1708749"/>
    <lineage>
        <taxon>Bacteria</taxon>
        <taxon>Bacillati</taxon>
        <taxon>Actinomycetota</taxon>
        <taxon>Actinomycetes</taxon>
        <taxon>Propionibacteriales</taxon>
        <taxon>Nocardioidaceae</taxon>
        <taxon>Tenggerimyces</taxon>
    </lineage>
</organism>
<keyword evidence="3 6" id="KW-0812">Transmembrane</keyword>
<proteinExistence type="predicted"/>
<comment type="caution">
    <text evidence="7">The sequence shown here is derived from an EMBL/GenBank/DDBJ whole genome shotgun (WGS) entry which is preliminary data.</text>
</comment>
<dbReference type="PANTHER" id="PTHR30086:SF20">
    <property type="entry name" value="ARGININE EXPORTER PROTEIN ARGO-RELATED"/>
    <property type="match status" value="1"/>
</dbReference>
<dbReference type="RefSeq" id="WP_205117208.1">
    <property type="nucleotide sequence ID" value="NZ_JAFBCM010000001.1"/>
</dbReference>
<dbReference type="InterPro" id="IPR001123">
    <property type="entry name" value="LeuE-type"/>
</dbReference>
<comment type="subcellular location">
    <subcellularLocation>
        <location evidence="1">Cell membrane</location>
        <topology evidence="1">Multi-pass membrane protein</topology>
    </subcellularLocation>
</comment>
<evidence type="ECO:0000313" key="8">
    <source>
        <dbReference type="Proteomes" id="UP001595699"/>
    </source>
</evidence>
<feature type="transmembrane region" description="Helical" evidence="6">
    <location>
        <begin position="114"/>
        <end position="140"/>
    </location>
</feature>
<evidence type="ECO:0000313" key="7">
    <source>
        <dbReference type="EMBL" id="MFC3760980.1"/>
    </source>
</evidence>
<gene>
    <name evidence="7" type="ORF">ACFOUW_09015</name>
</gene>
<sequence>MPPTDHLLAFALAAFLIILAPGPSVLFVISRALAYGRRAALITVVGGAVGSFVLAAAVALGLGAIVQTSAIAYAVLKYAGAAYLIFLGVRAFRQRKKLREIWETQPSGGTSGRTWWQGFVVAVTNPKTVVFFGAILPQFVDPKVGHASLQMIVFGAIFAVIALLSDSVYGVTAGVARAWFTRSDRRLELVGGAAGVTMIGLGVGVALSGRKD</sequence>
<evidence type="ECO:0000256" key="4">
    <source>
        <dbReference type="ARBA" id="ARBA00022989"/>
    </source>
</evidence>
<dbReference type="PIRSF" id="PIRSF006324">
    <property type="entry name" value="LeuE"/>
    <property type="match status" value="1"/>
</dbReference>
<feature type="transmembrane region" description="Helical" evidence="6">
    <location>
        <begin position="41"/>
        <end position="65"/>
    </location>
</feature>